<protein>
    <submittedName>
        <fullName evidence="2">Endonuclease/exonuclease/phosphatase family protein</fullName>
    </submittedName>
</protein>
<reference evidence="2 3" key="1">
    <citation type="submission" date="2023-07" db="EMBL/GenBank/DDBJ databases">
        <title>Paenibacillus sp. JX-17 nov. isolated from soil.</title>
        <authorList>
            <person name="Wan Y."/>
            <person name="Liu B."/>
        </authorList>
    </citation>
    <scope>NUCLEOTIDE SEQUENCE [LARGE SCALE GENOMIC DNA]</scope>
    <source>
        <strain evidence="2 3">JX-17</strain>
    </source>
</reference>
<name>A0ABT9CKN6_9BACL</name>
<organism evidence="2 3">
    <name type="scientific">Paenibacillus lacisoli</name>
    <dbReference type="NCBI Taxonomy" id="3064525"/>
    <lineage>
        <taxon>Bacteria</taxon>
        <taxon>Bacillati</taxon>
        <taxon>Bacillota</taxon>
        <taxon>Bacilli</taxon>
        <taxon>Bacillales</taxon>
        <taxon>Paenibacillaceae</taxon>
        <taxon>Paenibacillus</taxon>
    </lineage>
</organism>
<comment type="caution">
    <text evidence="2">The sequence shown here is derived from an EMBL/GenBank/DDBJ whole genome shotgun (WGS) entry which is preliminary data.</text>
</comment>
<dbReference type="SUPFAM" id="SSF56219">
    <property type="entry name" value="DNase I-like"/>
    <property type="match status" value="1"/>
</dbReference>
<dbReference type="Proteomes" id="UP001240171">
    <property type="component" value="Unassembled WGS sequence"/>
</dbReference>
<evidence type="ECO:0000313" key="3">
    <source>
        <dbReference type="Proteomes" id="UP001240171"/>
    </source>
</evidence>
<dbReference type="InterPro" id="IPR005135">
    <property type="entry name" value="Endo/exonuclease/phosphatase"/>
</dbReference>
<accession>A0ABT9CKN6</accession>
<dbReference type="EMBL" id="JAUQTB010000013">
    <property type="protein sequence ID" value="MDO7908188.1"/>
    <property type="molecule type" value="Genomic_DNA"/>
</dbReference>
<dbReference type="CDD" id="cd09079">
    <property type="entry name" value="RgfB-like"/>
    <property type="match status" value="1"/>
</dbReference>
<evidence type="ECO:0000259" key="1">
    <source>
        <dbReference type="Pfam" id="PF03372"/>
    </source>
</evidence>
<dbReference type="RefSeq" id="WP_305025412.1">
    <property type="nucleotide sequence ID" value="NZ_JAUQTB010000013.1"/>
</dbReference>
<gene>
    <name evidence="2" type="ORF">Q5741_17435</name>
</gene>
<sequence length="271" mass="31381">MKLLTLNTHSWMETEQLDKIRQLADFINEQKYDVIALQEVNQQQNSRAVEISALAGYHASDPETVIREDNFAYLLREQLDQPYSWTWVTTHKTFSVYDEGLALLSRKPITGTMHDYVSQLKDHNNYRTRKIAGIETEVLGQAVWFFSAHYGWWNDEESFRGQWDRTEDLLQSYRSRQMYIMGDFNNVAEVRDEGYDYVVSRGWHDLYHAAAQRDDGATVTKAIAGWKNNEAKLRIDYIFSSQPVKALRSQVVLNGTNGPVVSDHYGVAVEL</sequence>
<keyword evidence="2" id="KW-0378">Hydrolase</keyword>
<dbReference type="PANTHER" id="PTHR14859:SF1">
    <property type="entry name" value="PGAP2-INTERACTING PROTEIN"/>
    <property type="match status" value="1"/>
</dbReference>
<dbReference type="InterPro" id="IPR051916">
    <property type="entry name" value="GPI-anchor_lipid_remodeler"/>
</dbReference>
<dbReference type="GO" id="GO:0004519">
    <property type="term" value="F:endonuclease activity"/>
    <property type="evidence" value="ECO:0007669"/>
    <property type="project" value="UniProtKB-KW"/>
</dbReference>
<keyword evidence="2" id="KW-0255">Endonuclease</keyword>
<dbReference type="Pfam" id="PF03372">
    <property type="entry name" value="Exo_endo_phos"/>
    <property type="match status" value="1"/>
</dbReference>
<dbReference type="InterPro" id="IPR036691">
    <property type="entry name" value="Endo/exonu/phosph_ase_sf"/>
</dbReference>
<dbReference type="PANTHER" id="PTHR14859">
    <property type="entry name" value="CALCOFLUOR WHITE HYPERSENSITIVE PROTEIN PRECURSOR"/>
    <property type="match status" value="1"/>
</dbReference>
<dbReference type="Gene3D" id="3.60.10.10">
    <property type="entry name" value="Endonuclease/exonuclease/phosphatase"/>
    <property type="match status" value="1"/>
</dbReference>
<keyword evidence="3" id="KW-1185">Reference proteome</keyword>
<feature type="domain" description="Endonuclease/exonuclease/phosphatase" evidence="1">
    <location>
        <begin position="19"/>
        <end position="264"/>
    </location>
</feature>
<proteinExistence type="predicted"/>
<evidence type="ECO:0000313" key="2">
    <source>
        <dbReference type="EMBL" id="MDO7908188.1"/>
    </source>
</evidence>
<keyword evidence="2" id="KW-0540">Nuclease</keyword>